<accession>A0AAP0FZR3</accession>
<evidence type="ECO:0000313" key="2">
    <source>
        <dbReference type="Proteomes" id="UP001418222"/>
    </source>
</evidence>
<sequence length="124" mass="13140">MVGIVAGEVLKPWVALGCSRGNSKSGKMKAKKDLGGEGKVSALNRRLRLCLTGRFLSILQVPPEAIFASPAWSYLLQSRAVPPCAVSASPAWCYLRLVLSPPVPPGVVSARKLLLEGQETGKAN</sequence>
<gene>
    <name evidence="1" type="ORF">KSP39_PZI017916</name>
</gene>
<dbReference type="EMBL" id="JBBWWQ010000015">
    <property type="protein sequence ID" value="KAK8928484.1"/>
    <property type="molecule type" value="Genomic_DNA"/>
</dbReference>
<dbReference type="AlphaFoldDB" id="A0AAP0FZR3"/>
<keyword evidence="2" id="KW-1185">Reference proteome</keyword>
<reference evidence="1 2" key="1">
    <citation type="journal article" date="2022" name="Nat. Plants">
        <title>Genomes of leafy and leafless Platanthera orchids illuminate the evolution of mycoheterotrophy.</title>
        <authorList>
            <person name="Li M.H."/>
            <person name="Liu K.W."/>
            <person name="Li Z."/>
            <person name="Lu H.C."/>
            <person name="Ye Q.L."/>
            <person name="Zhang D."/>
            <person name="Wang J.Y."/>
            <person name="Li Y.F."/>
            <person name="Zhong Z.M."/>
            <person name="Liu X."/>
            <person name="Yu X."/>
            <person name="Liu D.K."/>
            <person name="Tu X.D."/>
            <person name="Liu B."/>
            <person name="Hao Y."/>
            <person name="Liao X.Y."/>
            <person name="Jiang Y.T."/>
            <person name="Sun W.H."/>
            <person name="Chen J."/>
            <person name="Chen Y.Q."/>
            <person name="Ai Y."/>
            <person name="Zhai J.W."/>
            <person name="Wu S.S."/>
            <person name="Zhou Z."/>
            <person name="Hsiao Y.Y."/>
            <person name="Wu W.L."/>
            <person name="Chen Y.Y."/>
            <person name="Lin Y.F."/>
            <person name="Hsu J.L."/>
            <person name="Li C.Y."/>
            <person name="Wang Z.W."/>
            <person name="Zhao X."/>
            <person name="Zhong W.Y."/>
            <person name="Ma X.K."/>
            <person name="Ma L."/>
            <person name="Huang J."/>
            <person name="Chen G.Z."/>
            <person name="Huang M.Z."/>
            <person name="Huang L."/>
            <person name="Peng D.H."/>
            <person name="Luo Y.B."/>
            <person name="Zou S.Q."/>
            <person name="Chen S.P."/>
            <person name="Lan S."/>
            <person name="Tsai W.C."/>
            <person name="Van de Peer Y."/>
            <person name="Liu Z.J."/>
        </authorList>
    </citation>
    <scope>NUCLEOTIDE SEQUENCE [LARGE SCALE GENOMIC DNA]</scope>
    <source>
        <strain evidence="1">Lor287</strain>
    </source>
</reference>
<dbReference type="Proteomes" id="UP001418222">
    <property type="component" value="Unassembled WGS sequence"/>
</dbReference>
<comment type="caution">
    <text evidence="1">The sequence shown here is derived from an EMBL/GenBank/DDBJ whole genome shotgun (WGS) entry which is preliminary data.</text>
</comment>
<evidence type="ECO:0000313" key="1">
    <source>
        <dbReference type="EMBL" id="KAK8928484.1"/>
    </source>
</evidence>
<organism evidence="1 2">
    <name type="scientific">Platanthera zijinensis</name>
    <dbReference type="NCBI Taxonomy" id="2320716"/>
    <lineage>
        <taxon>Eukaryota</taxon>
        <taxon>Viridiplantae</taxon>
        <taxon>Streptophyta</taxon>
        <taxon>Embryophyta</taxon>
        <taxon>Tracheophyta</taxon>
        <taxon>Spermatophyta</taxon>
        <taxon>Magnoliopsida</taxon>
        <taxon>Liliopsida</taxon>
        <taxon>Asparagales</taxon>
        <taxon>Orchidaceae</taxon>
        <taxon>Orchidoideae</taxon>
        <taxon>Orchideae</taxon>
        <taxon>Orchidinae</taxon>
        <taxon>Platanthera</taxon>
    </lineage>
</organism>
<protein>
    <submittedName>
        <fullName evidence="1">Uncharacterized protein</fullName>
    </submittedName>
</protein>
<proteinExistence type="predicted"/>
<name>A0AAP0FZR3_9ASPA</name>